<sequence length="84" mass="9494">MIKLFRYNSIDVDRICLAVERSNQLKRKTRIVEGSYTRPKHDVELSLLSGELVLCMAGLYHMMNGWAGSASPINLSDIRIVMPA</sequence>
<protein>
    <submittedName>
        <fullName evidence="2">Uncharacterized protein</fullName>
    </submittedName>
</protein>
<gene>
    <name evidence="1" type="ORF">MSIBF_A1010004</name>
    <name evidence="2" type="ORF">MSIBF_A1530011</name>
    <name evidence="3" type="ORF">MSIBF_A1990001</name>
</gene>
<organism evidence="2">
    <name type="scientific">groundwater metagenome</name>
    <dbReference type="NCBI Taxonomy" id="717931"/>
    <lineage>
        <taxon>unclassified sequences</taxon>
        <taxon>metagenomes</taxon>
        <taxon>ecological metagenomes</taxon>
    </lineage>
</organism>
<evidence type="ECO:0000313" key="1">
    <source>
        <dbReference type="EMBL" id="CEG11036.1"/>
    </source>
</evidence>
<evidence type="ECO:0000313" key="2">
    <source>
        <dbReference type="EMBL" id="CEG11580.1"/>
    </source>
</evidence>
<dbReference type="AlphaFoldDB" id="A0A098E9C2"/>
<dbReference type="EMBL" id="CCXY01000004">
    <property type="protein sequence ID" value="CEG11036.1"/>
    <property type="molecule type" value="Genomic_DNA"/>
</dbReference>
<reference evidence="2" key="1">
    <citation type="submission" date="2014-09" db="EMBL/GenBank/DDBJ databases">
        <authorList>
            <person name="Probst J Alexander"/>
        </authorList>
    </citation>
    <scope>NUCLEOTIDE SEQUENCE</scope>
</reference>
<dbReference type="EMBL" id="CCXY01000111">
    <property type="protein sequence ID" value="CEG12152.1"/>
    <property type="molecule type" value="Genomic_DNA"/>
</dbReference>
<evidence type="ECO:0000313" key="3">
    <source>
        <dbReference type="EMBL" id="CEG12152.1"/>
    </source>
</evidence>
<dbReference type="EMBL" id="CCXY01000061">
    <property type="protein sequence ID" value="CEG11580.1"/>
    <property type="molecule type" value="Genomic_DNA"/>
</dbReference>
<name>A0A098E9C2_9ZZZZ</name>
<proteinExistence type="predicted"/>
<accession>A0A098E9C2</accession>